<dbReference type="GO" id="GO:0003878">
    <property type="term" value="F:ATP citrate synthase activity"/>
    <property type="evidence" value="ECO:0007669"/>
    <property type="project" value="TreeGrafter"/>
</dbReference>
<dbReference type="AlphaFoldDB" id="A0AA41V3N4"/>
<keyword evidence="2" id="KW-1185">Reference proteome</keyword>
<dbReference type="PANTHER" id="PTHR23118">
    <property type="entry name" value="ATP-CITRATE SYNTHASE"/>
    <property type="match status" value="1"/>
</dbReference>
<sequence>MAMVPLDLLAGSGMFSKTDIDEIVEIRHLDGLFVLARSIGLIRHTFDQKRLKQPLYRHPWEDVLYTKIWCIYNNKTRLTKFVTLCWSTGCQAPELGLLGCWRRGSSPV</sequence>
<evidence type="ECO:0000313" key="1">
    <source>
        <dbReference type="EMBL" id="MCL7023628.1"/>
    </source>
</evidence>
<accession>A0AA41V3N4</accession>
<dbReference type="GO" id="GO:0006085">
    <property type="term" value="P:acetyl-CoA biosynthetic process"/>
    <property type="evidence" value="ECO:0007669"/>
    <property type="project" value="TreeGrafter"/>
</dbReference>
<dbReference type="InterPro" id="IPR002020">
    <property type="entry name" value="Citrate_synthase"/>
</dbReference>
<dbReference type="EMBL" id="JAJJMA010024440">
    <property type="protein sequence ID" value="MCL7023628.1"/>
    <property type="molecule type" value="Genomic_DNA"/>
</dbReference>
<dbReference type="SUPFAM" id="SSF48256">
    <property type="entry name" value="Citrate synthase"/>
    <property type="match status" value="1"/>
</dbReference>
<protein>
    <submittedName>
        <fullName evidence="1">Uncharacterized protein</fullName>
    </submittedName>
</protein>
<dbReference type="GO" id="GO:0005829">
    <property type="term" value="C:cytosol"/>
    <property type="evidence" value="ECO:0007669"/>
    <property type="project" value="TreeGrafter"/>
</dbReference>
<gene>
    <name evidence="1" type="ORF">MKW94_010741</name>
</gene>
<dbReference type="GO" id="GO:0006633">
    <property type="term" value="P:fatty acid biosynthetic process"/>
    <property type="evidence" value="ECO:0007669"/>
    <property type="project" value="TreeGrafter"/>
</dbReference>
<dbReference type="InterPro" id="IPR036969">
    <property type="entry name" value="Citrate_synthase_sf"/>
</dbReference>
<reference evidence="1" key="1">
    <citation type="submission" date="2022-03" db="EMBL/GenBank/DDBJ databases">
        <title>A functionally conserved STORR gene fusion in Papaver species that diverged 16.8 million years ago.</title>
        <authorList>
            <person name="Catania T."/>
        </authorList>
    </citation>
    <scope>NUCLEOTIDE SEQUENCE</scope>
    <source>
        <strain evidence="1">S-191538</strain>
    </source>
</reference>
<evidence type="ECO:0000313" key="2">
    <source>
        <dbReference type="Proteomes" id="UP001177140"/>
    </source>
</evidence>
<dbReference type="PANTHER" id="PTHR23118:SF42">
    <property type="entry name" value="ATP-CITRATE SYNTHASE"/>
    <property type="match status" value="1"/>
</dbReference>
<comment type="caution">
    <text evidence="1">The sequence shown here is derived from an EMBL/GenBank/DDBJ whole genome shotgun (WGS) entry which is preliminary data.</text>
</comment>
<name>A0AA41V3N4_PAPNU</name>
<organism evidence="1 2">
    <name type="scientific">Papaver nudicaule</name>
    <name type="common">Iceland poppy</name>
    <dbReference type="NCBI Taxonomy" id="74823"/>
    <lineage>
        <taxon>Eukaryota</taxon>
        <taxon>Viridiplantae</taxon>
        <taxon>Streptophyta</taxon>
        <taxon>Embryophyta</taxon>
        <taxon>Tracheophyta</taxon>
        <taxon>Spermatophyta</taxon>
        <taxon>Magnoliopsida</taxon>
        <taxon>Ranunculales</taxon>
        <taxon>Papaveraceae</taxon>
        <taxon>Papaveroideae</taxon>
        <taxon>Papaver</taxon>
    </lineage>
</organism>
<dbReference type="Proteomes" id="UP001177140">
    <property type="component" value="Unassembled WGS sequence"/>
</dbReference>
<proteinExistence type="predicted"/>